<name>A0A1C0TPK0_9GAMM</name>
<organism evidence="1 2">
    <name type="scientific">Pseudoalteromonas luteoviolacea</name>
    <dbReference type="NCBI Taxonomy" id="43657"/>
    <lineage>
        <taxon>Bacteria</taxon>
        <taxon>Pseudomonadati</taxon>
        <taxon>Pseudomonadota</taxon>
        <taxon>Gammaproteobacteria</taxon>
        <taxon>Alteromonadales</taxon>
        <taxon>Pseudoalteromonadaceae</taxon>
        <taxon>Pseudoalteromonas</taxon>
    </lineage>
</organism>
<evidence type="ECO:0000313" key="1">
    <source>
        <dbReference type="EMBL" id="OCQ20859.1"/>
    </source>
</evidence>
<dbReference type="EMBL" id="MAUJ01000004">
    <property type="protein sequence ID" value="OCQ20859.1"/>
    <property type="molecule type" value="Genomic_DNA"/>
</dbReference>
<dbReference type="Proteomes" id="UP000093366">
    <property type="component" value="Unassembled WGS sequence"/>
</dbReference>
<sequence>MRCKVLQVEPLHLFENGFEDKLTGSNPRFNAIFALFTRVRKNTSHYIKRVSQPHQGVFLSALG</sequence>
<accession>A0A1C0TPK0</accession>
<gene>
    <name evidence="1" type="ORF">A7985_13775</name>
</gene>
<protein>
    <submittedName>
        <fullName evidence="1">Uncharacterized protein</fullName>
    </submittedName>
</protein>
<dbReference type="AlphaFoldDB" id="A0A1C0TPK0"/>
<evidence type="ECO:0000313" key="2">
    <source>
        <dbReference type="Proteomes" id="UP000093366"/>
    </source>
</evidence>
<comment type="caution">
    <text evidence="1">The sequence shown here is derived from an EMBL/GenBank/DDBJ whole genome shotgun (WGS) entry which is preliminary data.</text>
</comment>
<reference evidence="2" key="1">
    <citation type="submission" date="2016-07" db="EMBL/GenBank/DDBJ databases">
        <authorList>
            <person name="Florea S."/>
            <person name="Webb J.S."/>
            <person name="Jaromczyk J."/>
            <person name="Schardl C.L."/>
        </authorList>
    </citation>
    <scope>NUCLEOTIDE SEQUENCE [LARGE SCALE GENOMIC DNA]</scope>
    <source>
        <strain evidence="2">IPB1</strain>
    </source>
</reference>
<proteinExistence type="predicted"/>